<organism evidence="1 2">
    <name type="scientific">Paenarthrobacter histidinolovorans</name>
    <dbReference type="NCBI Taxonomy" id="43664"/>
    <lineage>
        <taxon>Bacteria</taxon>
        <taxon>Bacillati</taxon>
        <taxon>Actinomycetota</taxon>
        <taxon>Actinomycetes</taxon>
        <taxon>Micrococcales</taxon>
        <taxon>Micrococcaceae</taxon>
        <taxon>Paenarthrobacter</taxon>
    </lineage>
</organism>
<protein>
    <submittedName>
        <fullName evidence="1">Uncharacterized protein</fullName>
    </submittedName>
</protein>
<accession>A0ABW8N383</accession>
<gene>
    <name evidence="1" type="ORF">ABIA52_000018</name>
</gene>
<keyword evidence="2" id="KW-1185">Reference proteome</keyword>
<evidence type="ECO:0000313" key="2">
    <source>
        <dbReference type="Proteomes" id="UP001620520"/>
    </source>
</evidence>
<reference evidence="1 2" key="1">
    <citation type="submission" date="2024-10" db="EMBL/GenBank/DDBJ databases">
        <title>Novel secondary metabolite-producing bacteria for plant disease control.</title>
        <authorList>
            <person name="Chevrette M."/>
        </authorList>
    </citation>
    <scope>NUCLEOTIDE SEQUENCE [LARGE SCALE GENOMIC DNA]</scope>
    <source>
        <strain evidence="1 2">J30 TE3557</strain>
    </source>
</reference>
<dbReference type="Proteomes" id="UP001620520">
    <property type="component" value="Unassembled WGS sequence"/>
</dbReference>
<dbReference type="EMBL" id="JBIYEW010000001">
    <property type="protein sequence ID" value="MFK4637129.1"/>
    <property type="molecule type" value="Genomic_DNA"/>
</dbReference>
<comment type="caution">
    <text evidence="1">The sequence shown here is derived from an EMBL/GenBank/DDBJ whole genome shotgun (WGS) entry which is preliminary data.</text>
</comment>
<name>A0ABW8N383_9MICC</name>
<sequence>MWTTGPIGPPAHNRQVTLLLSGQGDLPADVHSLSHAPVGGGQDLSVDVDVAGWFWVGGLVCLPLVHMGTAKAISFGLFPHTCGRRDPSARLHTTARSPCCFRVKVTYRRMCTASVMRQWAVGKTCPSTSTSPVGFGSVVWCACPSSTWARQKLFPSGFSRTHVDDGTLRPVCAQPPGRLVAFGLRLVTGGCAQPQSCASGRWARLVRRRRRRRLVLGRWFGVLAPRPHGHGKSYFLRAFPAHMWTTGPFGPSAHNHQVASLLSGCVW</sequence>
<proteinExistence type="predicted"/>
<evidence type="ECO:0000313" key="1">
    <source>
        <dbReference type="EMBL" id="MFK4637129.1"/>
    </source>
</evidence>